<dbReference type="PROSITE" id="PS51864">
    <property type="entry name" value="ASTACIN"/>
    <property type="match status" value="1"/>
</dbReference>
<evidence type="ECO:0000256" key="2">
    <source>
        <dbReference type="PROSITE-ProRule" id="PRU01211"/>
    </source>
</evidence>
<dbReference type="SUPFAM" id="SSF55486">
    <property type="entry name" value="Metalloproteases ('zincins'), catalytic domain"/>
    <property type="match status" value="1"/>
</dbReference>
<dbReference type="PANTHER" id="PTHR10127:SF850">
    <property type="entry name" value="METALLOENDOPEPTIDASE"/>
    <property type="match status" value="1"/>
</dbReference>
<dbReference type="InterPro" id="IPR002172">
    <property type="entry name" value="LDrepeatLR_classA_rpt"/>
</dbReference>
<keyword evidence="3" id="KW-0732">Signal</keyword>
<dbReference type="GO" id="GO:0004222">
    <property type="term" value="F:metalloendopeptidase activity"/>
    <property type="evidence" value="ECO:0007669"/>
    <property type="project" value="UniProtKB-UniRule"/>
</dbReference>
<accession>E4YFJ2</accession>
<dbReference type="PANTHER" id="PTHR10127">
    <property type="entry name" value="DISCOIDIN, CUB, EGF, LAMININ , AND ZINC METALLOPROTEASE DOMAIN CONTAINING"/>
    <property type="match status" value="1"/>
</dbReference>
<evidence type="ECO:0000256" key="3">
    <source>
        <dbReference type="RuleBase" id="RU361183"/>
    </source>
</evidence>
<feature type="binding site" evidence="2">
    <location>
        <position position="254"/>
    </location>
    <ligand>
        <name>Zn(2+)</name>
        <dbReference type="ChEBI" id="CHEBI:29105"/>
        <note>catalytic</note>
    </ligand>
</feature>
<dbReference type="EC" id="3.4.24.-" evidence="3"/>
<dbReference type="AlphaFoldDB" id="E4YFJ2"/>
<dbReference type="InterPro" id="IPR006026">
    <property type="entry name" value="Peptidase_Metallo"/>
</dbReference>
<feature type="domain" description="Peptidase M12A" evidence="4">
    <location>
        <begin position="126"/>
        <end position="352"/>
    </location>
</feature>
<feature type="binding site" evidence="2">
    <location>
        <position position="260"/>
    </location>
    <ligand>
        <name>Zn(2+)</name>
        <dbReference type="ChEBI" id="CHEBI:29105"/>
        <note>catalytic</note>
    </ligand>
</feature>
<organism evidence="5">
    <name type="scientific">Oikopleura dioica</name>
    <name type="common">Tunicate</name>
    <dbReference type="NCBI Taxonomy" id="34765"/>
    <lineage>
        <taxon>Eukaryota</taxon>
        <taxon>Metazoa</taxon>
        <taxon>Chordata</taxon>
        <taxon>Tunicata</taxon>
        <taxon>Appendicularia</taxon>
        <taxon>Copelata</taxon>
        <taxon>Oikopleuridae</taxon>
        <taxon>Oikopleura</taxon>
    </lineage>
</organism>
<dbReference type="Proteomes" id="UP000011014">
    <property type="component" value="Unassembled WGS sequence"/>
</dbReference>
<sequence length="726" mass="86249">MRLFVSFAALLAFVAGQFETSDFDSHAEQDNGSEFGFTENLSARQRKNENRKAAIEAEDKEKLSPKKFIQLAEAESQARLVSIGVDESINPNDVFYSPKFVEKLKRDGFETRGIRQAQSTPEDELRGLGSLYLKWNEFFQGKIVIPYSFHPDYPWPARTFQYIKELNKDLGCLQFFYVPFQRLRVANYKYGILFVHKQTTGIPGCWSAHGRRPGFSPGSFGPAKYGAKDTWQLLQMDELCGGDTKHVVHHQCLHALGLAHEQHRPDRDDFINIFPERYREDVPDQTWKYTLEDWEDTGFPFDLKSAMMVSSYSFKQMGQTSPPMSLKDGTTWGMHGIASTTDVLQLKKHYCSGFPNTPEKKVINCPNPDSLGIIRPIFADRVCDSVPDCEDGADEDGRMGECRMPAERTPNGCCRTMIVANGDICNYRGFFMGRDAYQCQRVAKETSRTGTFVLYSHYKIFDIAARNFKRGWIWSRTGFVAAGTQYFGLKFGEEKCPIEGAMSDWRNVPSIYCKRLGLTENGKATVQKLIEEGFCRSIDYNTNNDDDNYQYNIHYNNNHNYNYNNHNYNKHNNNHNYNYHNYHNHNYHDNNYHNFNYHNYNYNYYFNHYYYYYDDHYNNYNNYNHDNNNHLDHDYDHYYDHFNNNFYNYENYNIDHNNHHDNYYNNYNFYNHHYYNYINNYNNLYYYQYNHHHYYNFYHDINFYDNNYNHYNDHENHNYLDNYHFP</sequence>
<dbReference type="InterPro" id="IPR024079">
    <property type="entry name" value="MetalloPept_cat_dom_sf"/>
</dbReference>
<dbReference type="GO" id="GO:0006508">
    <property type="term" value="P:proteolysis"/>
    <property type="evidence" value="ECO:0007669"/>
    <property type="project" value="UniProtKB-KW"/>
</dbReference>
<protein>
    <recommendedName>
        <fullName evidence="3">Metalloendopeptidase</fullName>
        <ecNumber evidence="3">3.4.24.-</ecNumber>
    </recommendedName>
</protein>
<keyword evidence="1" id="KW-1015">Disulfide bond</keyword>
<feature type="chain" id="PRO_5005128100" description="Metalloendopeptidase" evidence="3">
    <location>
        <begin position="17"/>
        <end position="726"/>
    </location>
</feature>
<evidence type="ECO:0000313" key="5">
    <source>
        <dbReference type="EMBL" id="CBY34266.1"/>
    </source>
</evidence>
<feature type="binding site" evidence="2">
    <location>
        <position position="250"/>
    </location>
    <ligand>
        <name>Zn(2+)</name>
        <dbReference type="ChEBI" id="CHEBI:29105"/>
        <note>catalytic</note>
    </ligand>
</feature>
<evidence type="ECO:0000259" key="4">
    <source>
        <dbReference type="PROSITE" id="PS51864"/>
    </source>
</evidence>
<dbReference type="SMART" id="SM00235">
    <property type="entry name" value="ZnMc"/>
    <property type="match status" value="1"/>
</dbReference>
<dbReference type="CDD" id="cd00112">
    <property type="entry name" value="LDLa"/>
    <property type="match status" value="1"/>
</dbReference>
<dbReference type="EMBL" id="FN654491">
    <property type="protein sequence ID" value="CBY34266.1"/>
    <property type="molecule type" value="Genomic_DNA"/>
</dbReference>
<reference evidence="5" key="1">
    <citation type="journal article" date="2010" name="Science">
        <title>Plasticity of animal genome architecture unmasked by rapid evolution of a pelagic tunicate.</title>
        <authorList>
            <person name="Denoeud F."/>
            <person name="Henriet S."/>
            <person name="Mungpakdee S."/>
            <person name="Aury J.M."/>
            <person name="Da Silva C."/>
            <person name="Brinkmann H."/>
            <person name="Mikhaleva J."/>
            <person name="Olsen L.C."/>
            <person name="Jubin C."/>
            <person name="Canestro C."/>
            <person name="Bouquet J.M."/>
            <person name="Danks G."/>
            <person name="Poulain J."/>
            <person name="Campsteijn C."/>
            <person name="Adamski M."/>
            <person name="Cross I."/>
            <person name="Yadetie F."/>
            <person name="Muffato M."/>
            <person name="Louis A."/>
            <person name="Butcher S."/>
            <person name="Tsagkogeorga G."/>
            <person name="Konrad A."/>
            <person name="Singh S."/>
            <person name="Jensen M.F."/>
            <person name="Cong E.H."/>
            <person name="Eikeseth-Otteraa H."/>
            <person name="Noel B."/>
            <person name="Anthouard V."/>
            <person name="Porcel B.M."/>
            <person name="Kachouri-Lafond R."/>
            <person name="Nishino A."/>
            <person name="Ugolini M."/>
            <person name="Chourrout P."/>
            <person name="Nishida H."/>
            <person name="Aasland R."/>
            <person name="Huzurbazar S."/>
            <person name="Westhof E."/>
            <person name="Delsuc F."/>
            <person name="Lehrach H."/>
            <person name="Reinhardt R."/>
            <person name="Weissenbach J."/>
            <person name="Roy S.W."/>
            <person name="Artiguenave F."/>
            <person name="Postlethwait J.H."/>
            <person name="Manak J.R."/>
            <person name="Thompson E.M."/>
            <person name="Jaillon O."/>
            <person name="Du Pasquier L."/>
            <person name="Boudinot P."/>
            <person name="Liberles D.A."/>
            <person name="Volff J.N."/>
            <person name="Philippe H."/>
            <person name="Lenhard B."/>
            <person name="Roest Crollius H."/>
            <person name="Wincker P."/>
            <person name="Chourrout D."/>
        </authorList>
    </citation>
    <scope>NUCLEOTIDE SEQUENCE [LARGE SCALE GENOMIC DNA]</scope>
</reference>
<keyword evidence="3" id="KW-0378">Hydrolase</keyword>
<dbReference type="GO" id="GO:0008270">
    <property type="term" value="F:zinc ion binding"/>
    <property type="evidence" value="ECO:0007669"/>
    <property type="project" value="UniProtKB-UniRule"/>
</dbReference>
<feature type="signal peptide" evidence="3">
    <location>
        <begin position="1"/>
        <end position="16"/>
    </location>
</feature>
<keyword evidence="2 3" id="KW-0479">Metal-binding</keyword>
<gene>
    <name evidence="5" type="ORF">GSOID_T00024282001</name>
</gene>
<keyword evidence="3" id="KW-0645">Protease</keyword>
<comment type="cofactor">
    <cofactor evidence="2 3">
        <name>Zn(2+)</name>
        <dbReference type="ChEBI" id="CHEBI:29105"/>
    </cofactor>
    <text evidence="2 3">Binds 1 zinc ion per subunit.</text>
</comment>
<keyword evidence="3" id="KW-0482">Metalloprotease</keyword>
<dbReference type="PRINTS" id="PR00480">
    <property type="entry name" value="ASTACIN"/>
</dbReference>
<dbReference type="Pfam" id="PF01400">
    <property type="entry name" value="Astacin"/>
    <property type="match status" value="1"/>
</dbReference>
<name>E4YFJ2_OIKDI</name>
<keyword evidence="2 3" id="KW-0862">Zinc</keyword>
<dbReference type="InterPro" id="IPR001506">
    <property type="entry name" value="Peptidase_M12A"/>
</dbReference>
<evidence type="ECO:0000256" key="1">
    <source>
        <dbReference type="ARBA" id="ARBA00023157"/>
    </source>
</evidence>
<dbReference type="Gene3D" id="3.40.390.10">
    <property type="entry name" value="Collagenase (Catalytic Domain)"/>
    <property type="match status" value="1"/>
</dbReference>
<proteinExistence type="predicted"/>
<comment type="caution">
    <text evidence="2">Lacks conserved residue(s) required for the propagation of feature annotation.</text>
</comment>